<dbReference type="AlphaFoldDB" id="A0A0B7I8H4"/>
<dbReference type="EMBL" id="CDOI01000170">
    <property type="protein sequence ID" value="CEN48226.1"/>
    <property type="molecule type" value="Genomic_DNA"/>
</dbReference>
<evidence type="ECO:0000313" key="1">
    <source>
        <dbReference type="EMBL" id="CEN48226.1"/>
    </source>
</evidence>
<dbReference type="RefSeq" id="WP_042344864.1">
    <property type="nucleotide sequence ID" value="NZ_CDOI01000170.1"/>
</dbReference>
<accession>A0A0B7I8H4</accession>
<dbReference type="PANTHER" id="PTHR41368">
    <property type="entry name" value="PROTEIN YGHO"/>
    <property type="match status" value="1"/>
</dbReference>
<gene>
    <name evidence="1" type="ORF">CCAND38_570015</name>
</gene>
<dbReference type="Proteomes" id="UP000045051">
    <property type="component" value="Unassembled WGS sequence"/>
</dbReference>
<proteinExistence type="predicted"/>
<dbReference type="InterPro" id="IPR039968">
    <property type="entry name" value="BcerS-like"/>
</dbReference>
<organism evidence="1 2">
    <name type="scientific">Capnocytophaga canis</name>
    <dbReference type="NCBI Taxonomy" id="1848903"/>
    <lineage>
        <taxon>Bacteria</taxon>
        <taxon>Pseudomonadati</taxon>
        <taxon>Bacteroidota</taxon>
        <taxon>Flavobacteriia</taxon>
        <taxon>Flavobacteriales</taxon>
        <taxon>Flavobacteriaceae</taxon>
        <taxon>Capnocytophaga</taxon>
    </lineage>
</organism>
<sequence length="374" mass="43625">MATILIKELSSKKELTDFVKFPFSLYKNNPYWVPPIINDEVTSFDKTKNPVFENADAFFYAAYDAQQKMVGRVVAIVNKHDLRQGVQKIRFGWLDMIDNIEVTKALLNKVAEKGREYNLQYMEGPMGFSNMDKVGVLTEGYDHIANMMTWYAYPYYKQHLEQMGLVKEKGYIETYFTLDSVNPEVFNKTANAIKKRYGVRLVEANTKNEILKYVDAMFDLFNESYASLSSFVPITEKQREHFKKKYIPFINPEYIGFIEDNQGKMVCFAIVLPSFSKGLQKAQGKLFPFGFWHLLQAKRKHDMVDFYLIGVSPEYQSKGIPSLLFDYYYPIFKKNGIKKCIITPELEDNIAIQQLWKNFNPVIFAKRATYKKNI</sequence>
<keyword evidence="2" id="KW-1185">Reference proteome</keyword>
<evidence type="ECO:0000313" key="2">
    <source>
        <dbReference type="Proteomes" id="UP000045051"/>
    </source>
</evidence>
<protein>
    <submittedName>
        <fullName evidence="1">Uncharacterized protein</fullName>
    </submittedName>
</protein>
<dbReference type="Gene3D" id="3.40.630.30">
    <property type="match status" value="1"/>
</dbReference>
<reference evidence="1 2" key="1">
    <citation type="submission" date="2015-01" db="EMBL/GenBank/DDBJ databases">
        <authorList>
            <person name="Xiang T."/>
            <person name="Song Y."/>
            <person name="Huang L."/>
            <person name="Wang B."/>
            <person name="Wu P."/>
        </authorList>
    </citation>
    <scope>NUCLEOTIDE SEQUENCE [LARGE SCALE GENOMIC DNA]</scope>
    <source>
        <strain evidence="1 2">CcD38</strain>
    </source>
</reference>
<dbReference type="PANTHER" id="PTHR41368:SF1">
    <property type="entry name" value="PROTEIN YGHO"/>
    <property type="match status" value="1"/>
</dbReference>
<dbReference type="SUPFAM" id="SSF55729">
    <property type="entry name" value="Acyl-CoA N-acyltransferases (Nat)"/>
    <property type="match status" value="1"/>
</dbReference>
<dbReference type="InterPro" id="IPR016181">
    <property type="entry name" value="Acyl_CoA_acyltransferase"/>
</dbReference>
<name>A0A0B7I8H4_9FLAO</name>